<dbReference type="PROSITE" id="PS50097">
    <property type="entry name" value="BTB"/>
    <property type="match status" value="1"/>
</dbReference>
<keyword evidence="3" id="KW-1185">Reference proteome</keyword>
<organism evidence="3 4">
    <name type="scientific">Panagrolaimus davidi</name>
    <dbReference type="NCBI Taxonomy" id="227884"/>
    <lineage>
        <taxon>Eukaryota</taxon>
        <taxon>Metazoa</taxon>
        <taxon>Ecdysozoa</taxon>
        <taxon>Nematoda</taxon>
        <taxon>Chromadorea</taxon>
        <taxon>Rhabditida</taxon>
        <taxon>Tylenchina</taxon>
        <taxon>Panagrolaimomorpha</taxon>
        <taxon>Panagrolaimoidea</taxon>
        <taxon>Panagrolaimidae</taxon>
        <taxon>Panagrolaimus</taxon>
    </lineage>
</organism>
<sequence length="417" mass="48208">MTSKVTLKTESKLSLDSKTTIKFDEKHEFIVNPLKDSDGKKYFIIEDIKGDLEITSVKMRFYNGFAGSTYKCCGYDDTTKIFCYDKKYENYTNYYITFTISVNMEKVTSVTYQLQIPAERMQYLGIREFYESKIVLPDFNDLTFPYTVKKSSELENRFEINIENPHSARINGKKADYMFQHLCGNPVKNVNVCLSFIFESTASVISETSHNVTKNIESAKVSSTNTTKRRGRKCTAKENDEEDSQPLPKKFKQDSSKWYEIMSNKQYFDVTLVSSDNIQISSHRCVLSKHSQIFAKIIDETSELPITINIEGFNGETIQAALDFLYDKTDSINGKEIEIFNFAERYDIQDIMDACCSYFEESVDVTNVCEFIQIAYSKNFEELKQKCLKILVEKKKKIDASKFADLPKNILIEFFSL</sequence>
<reference evidence="4" key="1">
    <citation type="submission" date="2022-11" db="UniProtKB">
        <authorList>
            <consortium name="WormBaseParasite"/>
        </authorList>
    </citation>
    <scope>IDENTIFICATION</scope>
</reference>
<dbReference type="InterPro" id="IPR011333">
    <property type="entry name" value="SKP1/BTB/POZ_sf"/>
</dbReference>
<dbReference type="PANTHER" id="PTHR46672">
    <property type="entry name" value="OS08G0495500 PROTEIN-RELATED"/>
    <property type="match status" value="1"/>
</dbReference>
<protein>
    <submittedName>
        <fullName evidence="4">BTB domain-containing protein</fullName>
    </submittedName>
</protein>
<dbReference type="AlphaFoldDB" id="A0A914P2U2"/>
<evidence type="ECO:0000313" key="4">
    <source>
        <dbReference type="WBParaSite" id="PDA_v2.g11575.t1"/>
    </source>
</evidence>
<name>A0A914P2U2_9BILA</name>
<evidence type="ECO:0000256" key="1">
    <source>
        <dbReference type="SAM" id="MobiDB-lite"/>
    </source>
</evidence>
<accession>A0A914P2U2</accession>
<dbReference type="InterPro" id="IPR044714">
    <property type="entry name" value="AtSIBP1-like"/>
</dbReference>
<dbReference type="SMART" id="SM00225">
    <property type="entry name" value="BTB"/>
    <property type="match status" value="1"/>
</dbReference>
<dbReference type="InterPro" id="IPR000210">
    <property type="entry name" value="BTB/POZ_dom"/>
</dbReference>
<feature type="domain" description="BTB" evidence="2">
    <location>
        <begin position="268"/>
        <end position="334"/>
    </location>
</feature>
<dbReference type="PANTHER" id="PTHR46672:SF1">
    <property type="entry name" value="OS08G0103600 PROTEIN"/>
    <property type="match status" value="1"/>
</dbReference>
<dbReference type="SUPFAM" id="SSF54695">
    <property type="entry name" value="POZ domain"/>
    <property type="match status" value="1"/>
</dbReference>
<dbReference type="Proteomes" id="UP000887578">
    <property type="component" value="Unplaced"/>
</dbReference>
<dbReference type="Gene3D" id="3.30.710.10">
    <property type="entry name" value="Potassium Channel Kv1.1, Chain A"/>
    <property type="match status" value="1"/>
</dbReference>
<dbReference type="CDD" id="cd14733">
    <property type="entry name" value="BACK"/>
    <property type="match status" value="1"/>
</dbReference>
<feature type="region of interest" description="Disordered" evidence="1">
    <location>
        <begin position="222"/>
        <end position="249"/>
    </location>
</feature>
<proteinExistence type="predicted"/>
<dbReference type="Pfam" id="PF00651">
    <property type="entry name" value="BTB"/>
    <property type="match status" value="1"/>
</dbReference>
<dbReference type="WBParaSite" id="PDA_v2.g11575.t1">
    <property type="protein sequence ID" value="PDA_v2.g11575.t1"/>
    <property type="gene ID" value="PDA_v2.g11575"/>
</dbReference>
<evidence type="ECO:0000313" key="3">
    <source>
        <dbReference type="Proteomes" id="UP000887578"/>
    </source>
</evidence>
<evidence type="ECO:0000259" key="2">
    <source>
        <dbReference type="PROSITE" id="PS50097"/>
    </source>
</evidence>